<dbReference type="Pfam" id="PF00235">
    <property type="entry name" value="Profilin"/>
    <property type="match status" value="1"/>
</dbReference>
<dbReference type="SUPFAM" id="SSF55770">
    <property type="entry name" value="Profilin (actin-binding protein)"/>
    <property type="match status" value="1"/>
</dbReference>
<dbReference type="InterPro" id="IPR048278">
    <property type="entry name" value="PFN"/>
</dbReference>
<proteinExistence type="inferred from homology"/>
<dbReference type="GO" id="GO:0003779">
    <property type="term" value="F:actin binding"/>
    <property type="evidence" value="ECO:0007669"/>
    <property type="project" value="UniProtKB-KW"/>
</dbReference>
<evidence type="ECO:0000313" key="5">
    <source>
        <dbReference type="Proteomes" id="UP000164837"/>
    </source>
</evidence>
<reference evidence="4 5" key="1">
    <citation type="journal article" date="2014" name="Virology">
        <title>The genome sequence of ectromelia virus Naval and Cornell isolates from outbreaks in North America.</title>
        <authorList>
            <person name="Mavian C."/>
            <person name="Lopez-Bueno A."/>
            <person name="Bryant N.A."/>
            <person name="Seeger K."/>
            <person name="Quail M.A."/>
            <person name="Harris D."/>
            <person name="Barrell B."/>
            <person name="Alcami A."/>
        </authorList>
    </citation>
    <scope>NUCLEOTIDE SEQUENCE [LARGE SCALE GENOMIC DNA]</scope>
    <source>
        <strain evidence="4">NAVAL</strain>
    </source>
</reference>
<dbReference type="EMBL" id="KJ563295">
    <property type="protein sequence ID" value="AIF30227.1"/>
    <property type="molecule type" value="Genomic_DNA"/>
</dbReference>
<keyword evidence="3" id="KW-0009">Actin-binding</keyword>
<dbReference type="SMR" id="A0A075ILJ5"/>
<sequence length="134" mass="15195">MAAEWHKIIEDVSKNNKFEDAAIVDYKTKKNVLAAIPNRTFAKIIPGEVIALITNRNILKPRIGQKFFIVYTNSLMDENTYTMELLTGYAPVSPIVIARTHTALIFLMGKPTTSRREVYRTCRDYATNVRATGN</sequence>
<organism evidence="4 5">
    <name type="scientific">Ectromelia virus Naval</name>
    <dbReference type="NCBI Taxonomy" id="1651168"/>
    <lineage>
        <taxon>Viruses</taxon>
        <taxon>Varidnaviria</taxon>
        <taxon>Bamfordvirae</taxon>
        <taxon>Nucleocytoviricota</taxon>
        <taxon>Pokkesviricetes</taxon>
        <taxon>Chitovirales</taxon>
        <taxon>Poxviridae</taxon>
        <taxon>Chordopoxvirinae</taxon>
        <taxon>Orthopoxvirus</taxon>
        <taxon>Orthopoxvirus ectromelia</taxon>
        <taxon>Ectromelia virus</taxon>
    </lineage>
</organism>
<dbReference type="Proteomes" id="UP000164837">
    <property type="component" value="Genome"/>
</dbReference>
<protein>
    <recommendedName>
        <fullName evidence="2 3">Profilin</fullName>
    </recommendedName>
</protein>
<dbReference type="InterPro" id="IPR005455">
    <property type="entry name" value="PFN_euk"/>
</dbReference>
<evidence type="ECO:0000313" key="4">
    <source>
        <dbReference type="EMBL" id="AIF30227.1"/>
    </source>
</evidence>
<evidence type="ECO:0000256" key="2">
    <source>
        <dbReference type="ARBA" id="ARBA00013422"/>
    </source>
</evidence>
<name>A0A075ILJ5_9POXV</name>
<accession>A0A075ILJ5</accession>
<dbReference type="InterPro" id="IPR036140">
    <property type="entry name" value="PFN_sf"/>
</dbReference>
<evidence type="ECO:0000256" key="1">
    <source>
        <dbReference type="ARBA" id="ARBA00010058"/>
    </source>
</evidence>
<dbReference type="Gene3D" id="3.30.450.30">
    <property type="entry name" value="Dynein light chain 2a, cytoplasmic"/>
    <property type="match status" value="1"/>
</dbReference>
<evidence type="ECO:0000256" key="3">
    <source>
        <dbReference type="RuleBase" id="RU003909"/>
    </source>
</evidence>
<dbReference type="SMART" id="SM00392">
    <property type="entry name" value="PROF"/>
    <property type="match status" value="1"/>
</dbReference>
<comment type="similarity">
    <text evidence="1 3">Belongs to the profilin family.</text>
</comment>